<reference evidence="1" key="1">
    <citation type="submission" date="2014-09" db="EMBL/GenBank/DDBJ databases">
        <authorList>
            <person name="Magalhaes I.L.F."/>
            <person name="Oliveira U."/>
            <person name="Santos F.R."/>
            <person name="Vidigal T.H.D.A."/>
            <person name="Brescovit A.D."/>
            <person name="Santos A.J."/>
        </authorList>
    </citation>
    <scope>NUCLEOTIDE SEQUENCE</scope>
    <source>
        <tissue evidence="1">Shoot tissue taken approximately 20 cm above the soil surface</tissue>
    </source>
</reference>
<accession>A0A0A9BIN9</accession>
<evidence type="ECO:0000313" key="1">
    <source>
        <dbReference type="EMBL" id="JAD63854.1"/>
    </source>
</evidence>
<protein>
    <submittedName>
        <fullName evidence="1">Uncharacterized protein</fullName>
    </submittedName>
</protein>
<reference evidence="1" key="2">
    <citation type="journal article" date="2015" name="Data Brief">
        <title>Shoot transcriptome of the giant reed, Arundo donax.</title>
        <authorList>
            <person name="Barrero R.A."/>
            <person name="Guerrero F.D."/>
            <person name="Moolhuijzen P."/>
            <person name="Goolsby J.A."/>
            <person name="Tidwell J."/>
            <person name="Bellgard S.E."/>
            <person name="Bellgard M.I."/>
        </authorList>
    </citation>
    <scope>NUCLEOTIDE SEQUENCE</scope>
    <source>
        <tissue evidence="1">Shoot tissue taken approximately 20 cm above the soil surface</tissue>
    </source>
</reference>
<dbReference type="EMBL" id="GBRH01234041">
    <property type="protein sequence ID" value="JAD63854.1"/>
    <property type="molecule type" value="Transcribed_RNA"/>
</dbReference>
<organism evidence="1">
    <name type="scientific">Arundo donax</name>
    <name type="common">Giant reed</name>
    <name type="synonym">Donax arundinaceus</name>
    <dbReference type="NCBI Taxonomy" id="35708"/>
    <lineage>
        <taxon>Eukaryota</taxon>
        <taxon>Viridiplantae</taxon>
        <taxon>Streptophyta</taxon>
        <taxon>Embryophyta</taxon>
        <taxon>Tracheophyta</taxon>
        <taxon>Spermatophyta</taxon>
        <taxon>Magnoliopsida</taxon>
        <taxon>Liliopsida</taxon>
        <taxon>Poales</taxon>
        <taxon>Poaceae</taxon>
        <taxon>PACMAD clade</taxon>
        <taxon>Arundinoideae</taxon>
        <taxon>Arundineae</taxon>
        <taxon>Arundo</taxon>
    </lineage>
</organism>
<dbReference type="AlphaFoldDB" id="A0A0A9BIN9"/>
<name>A0A0A9BIN9_ARUDO</name>
<proteinExistence type="predicted"/>
<sequence length="17" mass="1844">MAMEMVLMTSGTNVLIC</sequence>